<dbReference type="RefSeq" id="WP_151094046.1">
    <property type="nucleotide sequence ID" value="NZ_VYXQ01000012.1"/>
</dbReference>
<dbReference type="Gene3D" id="2.40.30.10">
    <property type="entry name" value="Translation factors"/>
    <property type="match status" value="1"/>
</dbReference>
<accession>A0A5N1JUB5</accession>
<proteinExistence type="predicted"/>
<feature type="domain" description="Siderophore-interacting FAD-binding" evidence="1">
    <location>
        <begin position="4"/>
        <end position="43"/>
    </location>
</feature>
<evidence type="ECO:0000259" key="1">
    <source>
        <dbReference type="Pfam" id="PF08021"/>
    </source>
</evidence>
<keyword evidence="3" id="KW-1185">Reference proteome</keyword>
<evidence type="ECO:0000313" key="3">
    <source>
        <dbReference type="Proteomes" id="UP000327108"/>
    </source>
</evidence>
<dbReference type="Proteomes" id="UP000327108">
    <property type="component" value="Unassembled WGS sequence"/>
</dbReference>
<protein>
    <recommendedName>
        <fullName evidence="1">Siderophore-interacting FAD-binding domain-containing protein</fullName>
    </recommendedName>
</protein>
<reference evidence="2 3" key="1">
    <citation type="submission" date="2019-09" db="EMBL/GenBank/DDBJ databases">
        <title>Biological control of the noxious weed angled onion (Allium triquetrum) thwarted by endophytic bacteria in Victoria, Australia.</title>
        <authorList>
            <person name="Tehranchian P."/>
            <person name="Adair R.J."/>
            <person name="Van T.H."/>
            <person name="Morrison P.D."/>
            <person name="Williams H."/>
            <person name="Lawrie A.C."/>
        </authorList>
    </citation>
    <scope>NUCLEOTIDE SEQUENCE [LARGE SCALE GENOMIC DNA]</scope>
    <source>
        <strain evidence="2 3">RPTAtOch1</strain>
    </source>
</reference>
<sequence length="43" mass="4837">MCKHDYTPRKFDAVRRHLVIAFALHEKGPATRWASCAAPGDVL</sequence>
<dbReference type="AlphaFoldDB" id="A0A5N1JUB5"/>
<comment type="caution">
    <text evidence="2">The sequence shown here is derived from an EMBL/GenBank/DDBJ whole genome shotgun (WGS) entry which is preliminary data.</text>
</comment>
<organism evidence="2 3">
    <name type="scientific">Ochrobactrum quorumnocens</name>
    <dbReference type="NCBI Taxonomy" id="271865"/>
    <lineage>
        <taxon>Bacteria</taxon>
        <taxon>Pseudomonadati</taxon>
        <taxon>Pseudomonadota</taxon>
        <taxon>Alphaproteobacteria</taxon>
        <taxon>Hyphomicrobiales</taxon>
        <taxon>Brucellaceae</taxon>
        <taxon>Brucella/Ochrobactrum group</taxon>
        <taxon>Ochrobactrum</taxon>
    </lineage>
</organism>
<dbReference type="InterPro" id="IPR013113">
    <property type="entry name" value="SIP_FAD-bd"/>
</dbReference>
<name>A0A5N1JUB5_9HYPH</name>
<dbReference type="EMBL" id="VYXQ01000012">
    <property type="protein sequence ID" value="KAA9367516.1"/>
    <property type="molecule type" value="Genomic_DNA"/>
</dbReference>
<dbReference type="Pfam" id="PF08021">
    <property type="entry name" value="FAD_binding_9"/>
    <property type="match status" value="1"/>
</dbReference>
<evidence type="ECO:0000313" key="2">
    <source>
        <dbReference type="EMBL" id="KAA9367516.1"/>
    </source>
</evidence>
<gene>
    <name evidence="2" type="ORF">F3W84_13795</name>
</gene>